<protein>
    <submittedName>
        <fullName evidence="2">Uncharacterized protein</fullName>
    </submittedName>
</protein>
<feature type="compositionally biased region" description="Low complexity" evidence="1">
    <location>
        <begin position="26"/>
        <end position="36"/>
    </location>
</feature>
<organism evidence="2 3">
    <name type="scientific">Rhipicephalus microplus</name>
    <name type="common">Cattle tick</name>
    <name type="synonym">Boophilus microplus</name>
    <dbReference type="NCBI Taxonomy" id="6941"/>
    <lineage>
        <taxon>Eukaryota</taxon>
        <taxon>Metazoa</taxon>
        <taxon>Ecdysozoa</taxon>
        <taxon>Arthropoda</taxon>
        <taxon>Chelicerata</taxon>
        <taxon>Arachnida</taxon>
        <taxon>Acari</taxon>
        <taxon>Parasitiformes</taxon>
        <taxon>Ixodida</taxon>
        <taxon>Ixodoidea</taxon>
        <taxon>Ixodidae</taxon>
        <taxon>Rhipicephalinae</taxon>
        <taxon>Rhipicephalus</taxon>
        <taxon>Boophilus</taxon>
    </lineage>
</organism>
<reference evidence="2" key="1">
    <citation type="journal article" date="2020" name="Cell">
        <title>Large-Scale Comparative Analyses of Tick Genomes Elucidate Their Genetic Diversity and Vector Capacities.</title>
        <authorList>
            <consortium name="Tick Genome and Microbiome Consortium (TIGMIC)"/>
            <person name="Jia N."/>
            <person name="Wang J."/>
            <person name="Shi W."/>
            <person name="Du L."/>
            <person name="Sun Y."/>
            <person name="Zhan W."/>
            <person name="Jiang J.F."/>
            <person name="Wang Q."/>
            <person name="Zhang B."/>
            <person name="Ji P."/>
            <person name="Bell-Sakyi L."/>
            <person name="Cui X.M."/>
            <person name="Yuan T.T."/>
            <person name="Jiang B.G."/>
            <person name="Yang W.F."/>
            <person name="Lam T.T."/>
            <person name="Chang Q.C."/>
            <person name="Ding S.J."/>
            <person name="Wang X.J."/>
            <person name="Zhu J.G."/>
            <person name="Ruan X.D."/>
            <person name="Zhao L."/>
            <person name="Wei J.T."/>
            <person name="Ye R.Z."/>
            <person name="Que T.C."/>
            <person name="Du C.H."/>
            <person name="Zhou Y.H."/>
            <person name="Cheng J.X."/>
            <person name="Dai P.F."/>
            <person name="Guo W.B."/>
            <person name="Han X.H."/>
            <person name="Huang E.J."/>
            <person name="Li L.F."/>
            <person name="Wei W."/>
            <person name="Gao Y.C."/>
            <person name="Liu J.Z."/>
            <person name="Shao H.Z."/>
            <person name="Wang X."/>
            <person name="Wang C.C."/>
            <person name="Yang T.C."/>
            <person name="Huo Q.B."/>
            <person name="Li W."/>
            <person name="Chen H.Y."/>
            <person name="Chen S.E."/>
            <person name="Zhou L.G."/>
            <person name="Ni X.B."/>
            <person name="Tian J.H."/>
            <person name="Sheng Y."/>
            <person name="Liu T."/>
            <person name="Pan Y.S."/>
            <person name="Xia L.Y."/>
            <person name="Li J."/>
            <person name="Zhao F."/>
            <person name="Cao W.C."/>
        </authorList>
    </citation>
    <scope>NUCLEOTIDE SEQUENCE</scope>
    <source>
        <strain evidence="2">Rmic-2018</strain>
    </source>
</reference>
<feature type="compositionally biased region" description="Basic and acidic residues" evidence="1">
    <location>
        <begin position="44"/>
        <end position="53"/>
    </location>
</feature>
<proteinExistence type="predicted"/>
<reference evidence="2" key="2">
    <citation type="submission" date="2021-09" db="EMBL/GenBank/DDBJ databases">
        <authorList>
            <person name="Jia N."/>
            <person name="Wang J."/>
            <person name="Shi W."/>
            <person name="Du L."/>
            <person name="Sun Y."/>
            <person name="Zhan W."/>
            <person name="Jiang J."/>
            <person name="Wang Q."/>
            <person name="Zhang B."/>
            <person name="Ji P."/>
            <person name="Sakyi L.B."/>
            <person name="Cui X."/>
            <person name="Yuan T."/>
            <person name="Jiang B."/>
            <person name="Yang W."/>
            <person name="Lam T.T.-Y."/>
            <person name="Chang Q."/>
            <person name="Ding S."/>
            <person name="Wang X."/>
            <person name="Zhu J."/>
            <person name="Ruan X."/>
            <person name="Zhao L."/>
            <person name="Wei J."/>
            <person name="Que T."/>
            <person name="Du C."/>
            <person name="Cheng J."/>
            <person name="Dai P."/>
            <person name="Han X."/>
            <person name="Huang E."/>
            <person name="Gao Y."/>
            <person name="Liu J."/>
            <person name="Shao H."/>
            <person name="Ye R."/>
            <person name="Li L."/>
            <person name="Wei W."/>
            <person name="Wang X."/>
            <person name="Wang C."/>
            <person name="Huo Q."/>
            <person name="Li W."/>
            <person name="Guo W."/>
            <person name="Chen H."/>
            <person name="Chen S."/>
            <person name="Zhou L."/>
            <person name="Zhou L."/>
            <person name="Ni X."/>
            <person name="Tian J."/>
            <person name="Zhou Y."/>
            <person name="Sheng Y."/>
            <person name="Liu T."/>
            <person name="Pan Y."/>
            <person name="Xia L."/>
            <person name="Li J."/>
            <person name="Zhao F."/>
            <person name="Cao W."/>
        </authorList>
    </citation>
    <scope>NUCLEOTIDE SEQUENCE</scope>
    <source>
        <strain evidence="2">Rmic-2018</strain>
        <tissue evidence="2">Larvae</tissue>
    </source>
</reference>
<dbReference type="Proteomes" id="UP000821866">
    <property type="component" value="Chromosome 10"/>
</dbReference>
<name>A0A9J6ES12_RHIMP</name>
<keyword evidence="3" id="KW-1185">Reference proteome</keyword>
<evidence type="ECO:0000256" key="1">
    <source>
        <dbReference type="SAM" id="MobiDB-lite"/>
    </source>
</evidence>
<dbReference type="AlphaFoldDB" id="A0A9J6ES12"/>
<feature type="region of interest" description="Disordered" evidence="1">
    <location>
        <begin position="1"/>
        <end position="53"/>
    </location>
</feature>
<gene>
    <name evidence="2" type="ORF">HPB51_008840</name>
</gene>
<evidence type="ECO:0000313" key="3">
    <source>
        <dbReference type="Proteomes" id="UP000821866"/>
    </source>
</evidence>
<evidence type="ECO:0000313" key="2">
    <source>
        <dbReference type="EMBL" id="KAH8037158.1"/>
    </source>
</evidence>
<accession>A0A9J6ES12</accession>
<sequence length="117" mass="12884">MEVEPYGRLPDSGMTTGVASRKRYSSESGTDSDSTEPYYVSSDESGHDNFNLERNHKGKRRFTRFDVVCTSPPNCANVDCAAVTCNAVNCKCGTYKDACGCCDVCYKVRGRNAMYFG</sequence>
<dbReference type="EMBL" id="JABSTU010000002">
    <property type="protein sequence ID" value="KAH8037158.1"/>
    <property type="molecule type" value="Genomic_DNA"/>
</dbReference>
<comment type="caution">
    <text evidence="2">The sequence shown here is derived from an EMBL/GenBank/DDBJ whole genome shotgun (WGS) entry which is preliminary data.</text>
</comment>